<feature type="transmembrane region" description="Helical" evidence="6">
    <location>
        <begin position="104"/>
        <end position="128"/>
    </location>
</feature>
<dbReference type="Gene3D" id="1.20.1720.10">
    <property type="entry name" value="Multidrug resistance protein D"/>
    <property type="match status" value="1"/>
</dbReference>
<keyword evidence="2" id="KW-0813">Transport</keyword>
<keyword evidence="9" id="KW-1185">Reference proteome</keyword>
<feature type="transmembrane region" description="Helical" evidence="6">
    <location>
        <begin position="45"/>
        <end position="62"/>
    </location>
</feature>
<reference evidence="8 9" key="1">
    <citation type="submission" date="2019-09" db="EMBL/GenBank/DDBJ databases">
        <title>Draft Whole-Genome sequence of Blastochloris sulfoviridis DSM 729.</title>
        <authorList>
            <person name="Meyer T.E."/>
            <person name="Kyndt J.A."/>
        </authorList>
    </citation>
    <scope>NUCLEOTIDE SEQUENCE [LARGE SCALE GENOMIC DNA]</scope>
    <source>
        <strain evidence="8 9">DSM 729</strain>
    </source>
</reference>
<dbReference type="InterPro" id="IPR020846">
    <property type="entry name" value="MFS_dom"/>
</dbReference>
<feature type="non-terminal residue" evidence="8">
    <location>
        <position position="1"/>
    </location>
</feature>
<evidence type="ECO:0000313" key="9">
    <source>
        <dbReference type="Proteomes" id="UP000323886"/>
    </source>
</evidence>
<feature type="transmembrane region" description="Helical" evidence="6">
    <location>
        <begin position="134"/>
        <end position="152"/>
    </location>
</feature>
<protein>
    <submittedName>
        <fullName evidence="8">MFS transporter</fullName>
    </submittedName>
</protein>
<dbReference type="PROSITE" id="PS50850">
    <property type="entry name" value="MFS"/>
    <property type="match status" value="1"/>
</dbReference>
<comment type="subcellular location">
    <subcellularLocation>
        <location evidence="1">Membrane</location>
        <topology evidence="1">Multi-pass membrane protein</topology>
    </subcellularLocation>
</comment>
<evidence type="ECO:0000256" key="2">
    <source>
        <dbReference type="ARBA" id="ARBA00022448"/>
    </source>
</evidence>
<dbReference type="GO" id="GO:0016020">
    <property type="term" value="C:membrane"/>
    <property type="evidence" value="ECO:0007669"/>
    <property type="project" value="UniProtKB-SubCell"/>
</dbReference>
<sequence length="190" mass="19603">MGGMVASFNVPPTTVATGIVTYSMLVAGFVMLGAKLNQRFGAVRVFRAVVAVFGAAQVLMTFSPNATAMIAAQALSGAAGAALVPSLVALIAENYRGRQQATALGALGSARAGAGVAAFLIGGVLGTFIGWRPVFGILIALAAIVFVLSFRLKRDECRPEVQIDLIGVVLAATAIIFISFGFNNLNRWGL</sequence>
<accession>A0A5M6HGE0</accession>
<dbReference type="EMBL" id="VWPL01000081">
    <property type="protein sequence ID" value="KAA5594906.1"/>
    <property type="molecule type" value="Genomic_DNA"/>
</dbReference>
<evidence type="ECO:0000256" key="3">
    <source>
        <dbReference type="ARBA" id="ARBA00022692"/>
    </source>
</evidence>
<feature type="transmembrane region" description="Helical" evidence="6">
    <location>
        <begin position="68"/>
        <end position="92"/>
    </location>
</feature>
<dbReference type="InterPro" id="IPR036259">
    <property type="entry name" value="MFS_trans_sf"/>
</dbReference>
<name>A0A5M6HGE0_9HYPH</name>
<proteinExistence type="predicted"/>
<feature type="non-terminal residue" evidence="8">
    <location>
        <position position="190"/>
    </location>
</feature>
<evidence type="ECO:0000256" key="5">
    <source>
        <dbReference type="ARBA" id="ARBA00023136"/>
    </source>
</evidence>
<keyword evidence="3 6" id="KW-0812">Transmembrane</keyword>
<evidence type="ECO:0000256" key="6">
    <source>
        <dbReference type="SAM" id="Phobius"/>
    </source>
</evidence>
<feature type="transmembrane region" description="Helical" evidence="6">
    <location>
        <begin position="164"/>
        <end position="182"/>
    </location>
</feature>
<dbReference type="AlphaFoldDB" id="A0A5M6HGE0"/>
<dbReference type="InterPro" id="IPR011701">
    <property type="entry name" value="MFS"/>
</dbReference>
<dbReference type="Proteomes" id="UP000323886">
    <property type="component" value="Unassembled WGS sequence"/>
</dbReference>
<keyword evidence="5 6" id="KW-0472">Membrane</keyword>
<keyword evidence="4 6" id="KW-1133">Transmembrane helix</keyword>
<dbReference type="GO" id="GO:0022857">
    <property type="term" value="F:transmembrane transporter activity"/>
    <property type="evidence" value="ECO:0007669"/>
    <property type="project" value="InterPro"/>
</dbReference>
<dbReference type="Pfam" id="PF07690">
    <property type="entry name" value="MFS_1"/>
    <property type="match status" value="1"/>
</dbReference>
<feature type="domain" description="Major facilitator superfamily (MFS) profile" evidence="7">
    <location>
        <begin position="1"/>
        <end position="190"/>
    </location>
</feature>
<evidence type="ECO:0000259" key="7">
    <source>
        <dbReference type="PROSITE" id="PS50850"/>
    </source>
</evidence>
<dbReference type="OrthoDB" id="7375466at2"/>
<evidence type="ECO:0000313" key="8">
    <source>
        <dbReference type="EMBL" id="KAA5594906.1"/>
    </source>
</evidence>
<dbReference type="PANTHER" id="PTHR42718:SF9">
    <property type="entry name" value="MAJOR FACILITATOR SUPERFAMILY MULTIDRUG TRANSPORTER MFSC"/>
    <property type="match status" value="1"/>
</dbReference>
<organism evidence="8 9">
    <name type="scientific">Blastochloris sulfoviridis</name>
    <dbReference type="NCBI Taxonomy" id="50712"/>
    <lineage>
        <taxon>Bacteria</taxon>
        <taxon>Pseudomonadati</taxon>
        <taxon>Pseudomonadota</taxon>
        <taxon>Alphaproteobacteria</taxon>
        <taxon>Hyphomicrobiales</taxon>
        <taxon>Blastochloridaceae</taxon>
        <taxon>Blastochloris</taxon>
    </lineage>
</organism>
<gene>
    <name evidence="8" type="ORF">F1193_16905</name>
</gene>
<dbReference type="RefSeq" id="WP_150098958.1">
    <property type="nucleotide sequence ID" value="NZ_VWPL01000081.1"/>
</dbReference>
<dbReference type="SUPFAM" id="SSF103473">
    <property type="entry name" value="MFS general substrate transporter"/>
    <property type="match status" value="1"/>
</dbReference>
<feature type="transmembrane region" description="Helical" evidence="6">
    <location>
        <begin position="12"/>
        <end position="33"/>
    </location>
</feature>
<evidence type="ECO:0000256" key="1">
    <source>
        <dbReference type="ARBA" id="ARBA00004141"/>
    </source>
</evidence>
<dbReference type="PANTHER" id="PTHR42718">
    <property type="entry name" value="MAJOR FACILITATOR SUPERFAMILY MULTIDRUG TRANSPORTER MFSC"/>
    <property type="match status" value="1"/>
</dbReference>
<comment type="caution">
    <text evidence="8">The sequence shown here is derived from an EMBL/GenBank/DDBJ whole genome shotgun (WGS) entry which is preliminary data.</text>
</comment>
<evidence type="ECO:0000256" key="4">
    <source>
        <dbReference type="ARBA" id="ARBA00022989"/>
    </source>
</evidence>